<dbReference type="InterPro" id="IPR041645">
    <property type="entry name" value="ADAMTS_CR_2"/>
</dbReference>
<dbReference type="GO" id="GO:0046872">
    <property type="term" value="F:metal ion binding"/>
    <property type="evidence" value="ECO:0007669"/>
    <property type="project" value="UniProtKB-KW"/>
</dbReference>
<feature type="region of interest" description="Disordered" evidence="12">
    <location>
        <begin position="1191"/>
        <end position="1216"/>
    </location>
</feature>
<accession>A0A813U763</accession>
<reference evidence="15" key="1">
    <citation type="submission" date="2021-02" db="EMBL/GenBank/DDBJ databases">
        <authorList>
            <person name="Nowell W R."/>
        </authorList>
    </citation>
    <scope>NUCLEOTIDE SEQUENCE</scope>
</reference>
<evidence type="ECO:0000256" key="12">
    <source>
        <dbReference type="SAM" id="MobiDB-lite"/>
    </source>
</evidence>
<evidence type="ECO:0000313" key="16">
    <source>
        <dbReference type="Proteomes" id="UP000663828"/>
    </source>
</evidence>
<dbReference type="Gene3D" id="3.40.1620.60">
    <property type="match status" value="1"/>
</dbReference>
<keyword evidence="4 11" id="KW-0479">Metal-binding</keyword>
<dbReference type="GO" id="GO:0005576">
    <property type="term" value="C:extracellular region"/>
    <property type="evidence" value="ECO:0007669"/>
    <property type="project" value="UniProtKB-SubCell"/>
</dbReference>
<feature type="transmembrane region" description="Helical" evidence="13">
    <location>
        <begin position="83"/>
        <end position="106"/>
    </location>
</feature>
<dbReference type="AlphaFoldDB" id="A0A813U763"/>
<feature type="binding site" evidence="11">
    <location>
        <position position="437"/>
    </location>
    <ligand>
        <name>Zn(2+)</name>
        <dbReference type="ChEBI" id="CHEBI:29105"/>
        <note>catalytic</note>
    </ligand>
</feature>
<evidence type="ECO:0000313" key="15">
    <source>
        <dbReference type="EMBL" id="CAF0822102.1"/>
    </source>
</evidence>
<dbReference type="Proteomes" id="UP000663828">
    <property type="component" value="Unassembled WGS sequence"/>
</dbReference>
<feature type="active site" evidence="11">
    <location>
        <position position="438"/>
    </location>
</feature>
<dbReference type="InterPro" id="IPR024079">
    <property type="entry name" value="MetalloPept_cat_dom_sf"/>
</dbReference>
<protein>
    <recommendedName>
        <fullName evidence="14">Peptidase M12B domain-containing protein</fullName>
    </recommendedName>
</protein>
<sequence>MTKISKRLGNAPPIQVVRIVKPSKFASKLQDHIDTPIRSSVDSWLSSVASEKPKKVSQNPKKIVAKPSQIKSVPDKPFFTRRYIAICVAVFAVLFICGIVGIVLAIKLQPSSESGSSKQFSTRKDWIVESVKVIPIDDGQWHHRYKFMSYMIYRQNENSSSSFILDLKLNEHFNPYIPIEYDRIPIKSGITECLFYTGSVRHWEKSKSIVAISTCPNLAGLIYNIQDGINYFLEPVIDSDDENGQSYILSYQRKILSNPNHLWTCQVNSSSRLDYSRSSNDRKRRSVIRERFIETLLVADASVTEFFSHPQITELYLLTMMNMVHSIYSHVSLGYPVEIVLTRIVLLTNQSDFQMASKSHETLNSFCEWQERLKKTKEKNRTVNHDVAVFLTRKSLCHKNSPCSTIGLAHTAGMCVANRSCNINQDLGLISAFTIAHEIGHNLGMSHDGDKGHCRVDDGLPNSDTIMVPSYSTVPAKMWSICSRDNLTDFFDQGSGECLNNKPIVSQPFDDILPGVIFDLDEQCRLALGQHSNYCYLGDEPTIDVCHQMMCTKMHEGRSVCVSTMTNQPADGTLCGSNKWCLHGRCTPIHYRAETPPINGGWSPWTPWSSCSHTCGIGVEYQQRTCTNPKPDFGGKHCLGARKRFRTCNLASCKKRPNDNNKHGSHLNCEELNSRSNGTKWKTVSWFSSLRCMVFCTPIHSSLSLNNATTSSNSNITLTDDEVGKIESIKFRDGTPCTIESSDDSFITYNGMCITGQCQKLGCDNQLYSKAVEDECGICNGNRSHCHKITKTISFKRNQTVSLGSYIKIGNISKGISTFQVEKPFQSNSFLAVKVKDRYYLNGNHSIIGHKNFQIGQTRIWYERASKKEILEGRGSPLTEHVDIMLLILTNDVVNITFTHWELVNYTLANKVNSLHKYYIWTFEIETYDECSCTTRQPECVFKSQQNELIVVSNQLCDAKSKPKPVKCRTTNCSTAMSSAPRWQVGAWGLCEGRCWPQEAIQRRSLLCVRTIPNNKTHTIPTSICLHWLSSIPQTIRECPQNMSSAIPKCSSLKLYHRWDVGEWTKNCSSKNPCAMQHRLVTCVASDSNAICTADENLKPPNRRPCSALCGQWTVSHWSENCTGACSNATVTRRVSCSSSICNQNERPLSTRRCIPSYCTKESIHKQINNITTTIQSTTVSAEKKMPKITTKHVQKSSTSTTKSRVQKPTTTTPKLPPVTKIIRTQPTTTKKKTTSATKTTTIITKKLITTASPRTTTKKTRGRNS</sequence>
<dbReference type="PROSITE" id="PS50092">
    <property type="entry name" value="TSP1"/>
    <property type="match status" value="2"/>
</dbReference>
<dbReference type="GO" id="GO:0030198">
    <property type="term" value="P:extracellular matrix organization"/>
    <property type="evidence" value="ECO:0007669"/>
    <property type="project" value="TreeGrafter"/>
</dbReference>
<evidence type="ECO:0000256" key="4">
    <source>
        <dbReference type="ARBA" id="ARBA00022723"/>
    </source>
</evidence>
<evidence type="ECO:0000256" key="1">
    <source>
        <dbReference type="ARBA" id="ARBA00004613"/>
    </source>
</evidence>
<dbReference type="Gene3D" id="2.60.120.830">
    <property type="match status" value="1"/>
</dbReference>
<evidence type="ECO:0000256" key="3">
    <source>
        <dbReference type="ARBA" id="ARBA00022670"/>
    </source>
</evidence>
<dbReference type="Pfam" id="PF05986">
    <property type="entry name" value="ADAMTS_spacer1"/>
    <property type="match status" value="1"/>
</dbReference>
<dbReference type="Gene3D" id="3.40.390.10">
    <property type="entry name" value="Collagenase (Catalytic Domain)"/>
    <property type="match status" value="1"/>
</dbReference>
<evidence type="ECO:0000256" key="10">
    <source>
        <dbReference type="ARBA" id="ARBA00023180"/>
    </source>
</evidence>
<dbReference type="Pfam" id="PF00090">
    <property type="entry name" value="TSP_1"/>
    <property type="match status" value="1"/>
</dbReference>
<evidence type="ECO:0000259" key="14">
    <source>
        <dbReference type="PROSITE" id="PS50215"/>
    </source>
</evidence>
<dbReference type="PROSITE" id="PS50215">
    <property type="entry name" value="ADAM_MEPRO"/>
    <property type="match status" value="1"/>
</dbReference>
<keyword evidence="13" id="KW-1133">Transmembrane helix</keyword>
<dbReference type="InterPro" id="IPR000884">
    <property type="entry name" value="TSP1_rpt"/>
</dbReference>
<dbReference type="PANTHER" id="PTHR13723">
    <property type="entry name" value="ADAMTS A DISINTEGRIN AND METALLOPROTEASE WITH THROMBOSPONDIN MOTIFS PROTEASE"/>
    <property type="match status" value="1"/>
</dbReference>
<evidence type="ECO:0000256" key="6">
    <source>
        <dbReference type="ARBA" id="ARBA00022801"/>
    </source>
</evidence>
<keyword evidence="5" id="KW-0677">Repeat</keyword>
<dbReference type="Pfam" id="PF01421">
    <property type="entry name" value="Reprolysin"/>
    <property type="match status" value="1"/>
</dbReference>
<dbReference type="InterPro" id="IPR010294">
    <property type="entry name" value="ADAMTS_spacer1"/>
</dbReference>
<keyword evidence="3" id="KW-0645">Protease</keyword>
<dbReference type="FunFam" id="2.20.100.10:FF:000007">
    <property type="entry name" value="Thrombospondin 1"/>
    <property type="match status" value="1"/>
</dbReference>
<evidence type="ECO:0000256" key="13">
    <source>
        <dbReference type="SAM" id="Phobius"/>
    </source>
</evidence>
<dbReference type="Pfam" id="PF17771">
    <property type="entry name" value="ADAMTS_CR_2"/>
    <property type="match status" value="1"/>
</dbReference>
<keyword evidence="13" id="KW-0472">Membrane</keyword>
<keyword evidence="9" id="KW-1015">Disulfide bond</keyword>
<name>A0A813U763_ADIRI</name>
<comment type="caution">
    <text evidence="15">The sequence shown here is derived from an EMBL/GenBank/DDBJ whole genome shotgun (WGS) entry which is preliminary data.</text>
</comment>
<dbReference type="GO" id="GO:0006508">
    <property type="term" value="P:proteolysis"/>
    <property type="evidence" value="ECO:0007669"/>
    <property type="project" value="UniProtKB-KW"/>
</dbReference>
<dbReference type="SMART" id="SM00209">
    <property type="entry name" value="TSP1"/>
    <property type="match status" value="2"/>
</dbReference>
<dbReference type="InterPro" id="IPR050439">
    <property type="entry name" value="ADAMTS_ADAMTS-like"/>
</dbReference>
<dbReference type="Gene3D" id="2.20.100.10">
    <property type="entry name" value="Thrombospondin type-1 (TSP1) repeat"/>
    <property type="match status" value="1"/>
</dbReference>
<keyword evidence="6" id="KW-0378">Hydrolase</keyword>
<dbReference type="GO" id="GO:0004222">
    <property type="term" value="F:metalloendopeptidase activity"/>
    <property type="evidence" value="ECO:0007669"/>
    <property type="project" value="InterPro"/>
</dbReference>
<dbReference type="InterPro" id="IPR045371">
    <property type="entry name" value="ADAMTS_CR_3"/>
</dbReference>
<keyword evidence="8" id="KW-0482">Metalloprotease</keyword>
<organism evidence="15 16">
    <name type="scientific">Adineta ricciae</name>
    <name type="common">Rotifer</name>
    <dbReference type="NCBI Taxonomy" id="249248"/>
    <lineage>
        <taxon>Eukaryota</taxon>
        <taxon>Metazoa</taxon>
        <taxon>Spiralia</taxon>
        <taxon>Gnathifera</taxon>
        <taxon>Rotifera</taxon>
        <taxon>Eurotatoria</taxon>
        <taxon>Bdelloidea</taxon>
        <taxon>Adinetida</taxon>
        <taxon>Adinetidae</taxon>
        <taxon>Adineta</taxon>
    </lineage>
</organism>
<comment type="caution">
    <text evidence="11">Lacks conserved residue(s) required for the propagation of feature annotation.</text>
</comment>
<dbReference type="InterPro" id="IPR036383">
    <property type="entry name" value="TSP1_rpt_sf"/>
</dbReference>
<evidence type="ECO:0000256" key="9">
    <source>
        <dbReference type="ARBA" id="ARBA00023157"/>
    </source>
</evidence>
<dbReference type="GO" id="GO:0031012">
    <property type="term" value="C:extracellular matrix"/>
    <property type="evidence" value="ECO:0007669"/>
    <property type="project" value="TreeGrafter"/>
</dbReference>
<dbReference type="EMBL" id="CAJNOR010000159">
    <property type="protein sequence ID" value="CAF0822102.1"/>
    <property type="molecule type" value="Genomic_DNA"/>
</dbReference>
<keyword evidence="2" id="KW-0964">Secreted</keyword>
<comment type="subcellular location">
    <subcellularLocation>
        <location evidence="1">Secreted</location>
    </subcellularLocation>
</comment>
<feature type="domain" description="Peptidase M12B" evidence="14">
    <location>
        <begin position="291"/>
        <end position="503"/>
    </location>
</feature>
<dbReference type="SUPFAM" id="SSF82895">
    <property type="entry name" value="TSP-1 type 1 repeat"/>
    <property type="match status" value="1"/>
</dbReference>
<gene>
    <name evidence="15" type="ORF">XAT740_LOCUS4014</name>
</gene>
<keyword evidence="16" id="KW-1185">Reference proteome</keyword>
<evidence type="ECO:0000256" key="8">
    <source>
        <dbReference type="ARBA" id="ARBA00023049"/>
    </source>
</evidence>
<dbReference type="PANTHER" id="PTHR13723:SF281">
    <property type="entry name" value="PAPILIN"/>
    <property type="match status" value="1"/>
</dbReference>
<keyword evidence="10" id="KW-0325">Glycoprotein</keyword>
<dbReference type="SUPFAM" id="SSF55486">
    <property type="entry name" value="Metalloproteases ('zincins'), catalytic domain"/>
    <property type="match status" value="1"/>
</dbReference>
<keyword evidence="7 11" id="KW-0862">Zinc</keyword>
<feature type="binding site" evidence="11">
    <location>
        <position position="441"/>
    </location>
    <ligand>
        <name>Zn(2+)</name>
        <dbReference type="ChEBI" id="CHEBI:29105"/>
        <note>catalytic</note>
    </ligand>
</feature>
<keyword evidence="13" id="KW-0812">Transmembrane</keyword>
<dbReference type="Pfam" id="PF19236">
    <property type="entry name" value="ADAMTS_CR_3"/>
    <property type="match status" value="1"/>
</dbReference>
<evidence type="ECO:0000256" key="11">
    <source>
        <dbReference type="PROSITE-ProRule" id="PRU00276"/>
    </source>
</evidence>
<dbReference type="CDD" id="cd04273">
    <property type="entry name" value="ZnMc_ADAMTS_like"/>
    <property type="match status" value="1"/>
</dbReference>
<evidence type="ECO:0000256" key="7">
    <source>
        <dbReference type="ARBA" id="ARBA00022833"/>
    </source>
</evidence>
<dbReference type="InterPro" id="IPR001590">
    <property type="entry name" value="Peptidase_M12B"/>
</dbReference>
<evidence type="ECO:0000256" key="5">
    <source>
        <dbReference type="ARBA" id="ARBA00022737"/>
    </source>
</evidence>
<evidence type="ECO:0000256" key="2">
    <source>
        <dbReference type="ARBA" id="ARBA00022525"/>
    </source>
</evidence>
<proteinExistence type="predicted"/>
<feature type="binding site" evidence="11">
    <location>
        <position position="447"/>
    </location>
    <ligand>
        <name>Zn(2+)</name>
        <dbReference type="ChEBI" id="CHEBI:29105"/>
        <note>catalytic</note>
    </ligand>
</feature>